<organism evidence="1 2">
    <name type="scientific">Bacteroides gallinaceum</name>
    <dbReference type="NCBI Taxonomy" id="1462571"/>
    <lineage>
        <taxon>Bacteria</taxon>
        <taxon>Pseudomonadati</taxon>
        <taxon>Bacteroidota</taxon>
        <taxon>Bacteroidia</taxon>
        <taxon>Bacteroidales</taxon>
        <taxon>Bacteroidaceae</taxon>
        <taxon>Bacteroides</taxon>
    </lineage>
</organism>
<gene>
    <name evidence="1" type="ORF">QVO10_01370</name>
</gene>
<reference evidence="1" key="2">
    <citation type="submission" date="2024-05" db="EMBL/GenBank/DDBJ databases">
        <title>Identification and characterization of horizontal gene transfer across gut microbiota members of farm animals based on homology search.</title>
        <authorList>
            <person name="Schwarzerova J."/>
            <person name="Nykrynova M."/>
            <person name="Jureckova K."/>
            <person name="Cejkova D."/>
            <person name="Rychlik I."/>
        </authorList>
    </citation>
    <scope>NUCLEOTIDE SEQUENCE</scope>
    <source>
        <strain evidence="1">84_SSukc20</strain>
    </source>
</reference>
<dbReference type="Pfam" id="PF13289">
    <property type="entry name" value="SIR2_2"/>
    <property type="match status" value="1"/>
</dbReference>
<dbReference type="EMBL" id="JAUEII010000002">
    <property type="protein sequence ID" value="MDN0048046.1"/>
    <property type="molecule type" value="Genomic_DNA"/>
</dbReference>
<reference evidence="1" key="1">
    <citation type="submission" date="2023-06" db="EMBL/GenBank/DDBJ databases">
        <authorList>
            <person name="Zeman M."/>
            <person name="Kubasova T."/>
            <person name="Jahodarova E."/>
            <person name="Nykrynova M."/>
            <person name="Rychlik I."/>
        </authorList>
    </citation>
    <scope>NUCLEOTIDE SEQUENCE</scope>
    <source>
        <strain evidence="1">84_SSukc20</strain>
    </source>
</reference>
<evidence type="ECO:0000313" key="1">
    <source>
        <dbReference type="EMBL" id="MDN0048046.1"/>
    </source>
</evidence>
<dbReference type="RefSeq" id="WP_204502508.1">
    <property type="nucleotide sequence ID" value="NZ_JACJKZ010000016.1"/>
</dbReference>
<dbReference type="Proteomes" id="UP001167871">
    <property type="component" value="Unassembled WGS sequence"/>
</dbReference>
<keyword evidence="2" id="KW-1185">Reference proteome</keyword>
<accession>A0ABT7X1W0</accession>
<comment type="caution">
    <text evidence="1">The sequence shown here is derived from an EMBL/GenBank/DDBJ whole genome shotgun (WGS) entry which is preliminary data.</text>
</comment>
<name>A0ABT7X1W0_9BACE</name>
<sequence length="422" mass="49420">MLQVDITISQGTSDLLASLKSDAKPEEKLDFVKNKIREFFNLKNINFLFGSGTSSGAIPTMDGLFKELKFDKKKEVDEKEEFECIVNKVGKNLEATLEVMYSARTYYDGILTDDESVEEYKKLYNRLIHRIEEYIFNSINVDMAKDASKKVLGYYKTFYQKIALRNKDLSRIRVFTTNNDLFNETALDSLNIHYINGFGGGLRKYFNPALFNYTWSKRMDTSIDKYEPVENMVYLYKIHGSINWQETEHKMNNYFNIEELSPQQVSPEKSVLIYPTPTKQDKSLGVPYVDLFREFQNKLLEPHSVLFVIGYGFNDRHVNDIIYRALATNSTINVVIFSKKPEEDEKTKKPIFFINDNRIFTISGKVWNEVQDERGEITKNNERTINYFDYIVDELLPNLDSFRKEENMLEEFVKQLNETKTV</sequence>
<evidence type="ECO:0000313" key="2">
    <source>
        <dbReference type="Proteomes" id="UP001167871"/>
    </source>
</evidence>
<proteinExistence type="predicted"/>
<protein>
    <submittedName>
        <fullName evidence="1">SIR2 family protein</fullName>
    </submittedName>
</protein>